<gene>
    <name evidence="2" type="ORF">CAPTEDRAFT_196964</name>
</gene>
<reference evidence="3" key="3">
    <citation type="submission" date="2015-06" db="UniProtKB">
        <authorList>
            <consortium name="EnsemblMetazoa"/>
        </authorList>
    </citation>
    <scope>IDENTIFICATION</scope>
</reference>
<protein>
    <recommendedName>
        <fullName evidence="1">VWFD domain-containing protein</fullName>
    </recommendedName>
</protein>
<reference evidence="2 4" key="2">
    <citation type="journal article" date="2013" name="Nature">
        <title>Insights into bilaterian evolution from three spiralian genomes.</title>
        <authorList>
            <person name="Simakov O."/>
            <person name="Marletaz F."/>
            <person name="Cho S.J."/>
            <person name="Edsinger-Gonzales E."/>
            <person name="Havlak P."/>
            <person name="Hellsten U."/>
            <person name="Kuo D.H."/>
            <person name="Larsson T."/>
            <person name="Lv J."/>
            <person name="Arendt D."/>
            <person name="Savage R."/>
            <person name="Osoegawa K."/>
            <person name="de Jong P."/>
            <person name="Grimwood J."/>
            <person name="Chapman J.A."/>
            <person name="Shapiro H."/>
            <person name="Aerts A."/>
            <person name="Otillar R.P."/>
            <person name="Terry A.Y."/>
            <person name="Boore J.L."/>
            <person name="Grigoriev I.V."/>
            <person name="Lindberg D.R."/>
            <person name="Seaver E.C."/>
            <person name="Weisblat D.A."/>
            <person name="Putnam N.H."/>
            <person name="Rokhsar D.S."/>
        </authorList>
    </citation>
    <scope>NUCLEOTIDE SEQUENCE</scope>
    <source>
        <strain evidence="2 4">I ESC-2004</strain>
    </source>
</reference>
<proteinExistence type="predicted"/>
<feature type="domain" description="VWFD" evidence="1">
    <location>
        <begin position="12"/>
        <end position="212"/>
    </location>
</feature>
<dbReference type="EnsemblMetazoa" id="CapteT196964">
    <property type="protein sequence ID" value="CapteP196964"/>
    <property type="gene ID" value="CapteG196964"/>
</dbReference>
<evidence type="ECO:0000313" key="3">
    <source>
        <dbReference type="EnsemblMetazoa" id="CapteP196964"/>
    </source>
</evidence>
<name>R7TIQ7_CAPTE</name>
<organism evidence="2">
    <name type="scientific">Capitella teleta</name>
    <name type="common">Polychaete worm</name>
    <dbReference type="NCBI Taxonomy" id="283909"/>
    <lineage>
        <taxon>Eukaryota</taxon>
        <taxon>Metazoa</taxon>
        <taxon>Spiralia</taxon>
        <taxon>Lophotrochozoa</taxon>
        <taxon>Annelida</taxon>
        <taxon>Polychaeta</taxon>
        <taxon>Sedentaria</taxon>
        <taxon>Scolecida</taxon>
        <taxon>Capitellidae</taxon>
        <taxon>Capitella</taxon>
    </lineage>
</organism>
<keyword evidence="4" id="KW-1185">Reference proteome</keyword>
<evidence type="ECO:0000313" key="2">
    <source>
        <dbReference type="EMBL" id="ELT90975.1"/>
    </source>
</evidence>
<evidence type="ECO:0000259" key="1">
    <source>
        <dbReference type="PROSITE" id="PS51233"/>
    </source>
</evidence>
<sequence length="218" mass="24488">MSCYYFELIAMEWCSCIGDPHCRQLTQSLTDTPIALNWPCGYTLITDQCDPSQTGHASLFIQAKMTESMHNPGHVFVKQLVIQFEGSIIVLQNRTVTVDKQPINVFPYISTPYMIGKSYLGHFFIRMANGIEIYWDGNHGVKFAVPFALKVCGICGHNTKAFTGPDYRAGPGRIAQQCTRHDIPYAIGERTSDLESFARSWGFFVEDDIPCIKDCEGP</sequence>
<dbReference type="Pfam" id="PF00094">
    <property type="entry name" value="VWD"/>
    <property type="match status" value="1"/>
</dbReference>
<dbReference type="PROSITE" id="PS51233">
    <property type="entry name" value="VWFD"/>
    <property type="match status" value="1"/>
</dbReference>
<dbReference type="EMBL" id="KB310691">
    <property type="protein sequence ID" value="ELT90975.1"/>
    <property type="molecule type" value="Genomic_DNA"/>
</dbReference>
<dbReference type="Proteomes" id="UP000014760">
    <property type="component" value="Unassembled WGS sequence"/>
</dbReference>
<reference evidence="4" key="1">
    <citation type="submission" date="2012-12" db="EMBL/GenBank/DDBJ databases">
        <authorList>
            <person name="Hellsten U."/>
            <person name="Grimwood J."/>
            <person name="Chapman J.A."/>
            <person name="Shapiro H."/>
            <person name="Aerts A."/>
            <person name="Otillar R.P."/>
            <person name="Terry A.Y."/>
            <person name="Boore J.L."/>
            <person name="Simakov O."/>
            <person name="Marletaz F."/>
            <person name="Cho S.-J."/>
            <person name="Edsinger-Gonzales E."/>
            <person name="Havlak P."/>
            <person name="Kuo D.-H."/>
            <person name="Larsson T."/>
            <person name="Lv J."/>
            <person name="Arendt D."/>
            <person name="Savage R."/>
            <person name="Osoegawa K."/>
            <person name="de Jong P."/>
            <person name="Lindberg D.R."/>
            <person name="Seaver E.C."/>
            <person name="Weisblat D.A."/>
            <person name="Putnam N.H."/>
            <person name="Grigoriev I.V."/>
            <person name="Rokhsar D.S."/>
        </authorList>
    </citation>
    <scope>NUCLEOTIDE SEQUENCE</scope>
    <source>
        <strain evidence="4">I ESC-2004</strain>
    </source>
</reference>
<dbReference type="InterPro" id="IPR001846">
    <property type="entry name" value="VWF_type-D"/>
</dbReference>
<dbReference type="AlphaFoldDB" id="R7TIQ7"/>
<dbReference type="HOGENOM" id="CLU_078342_1_0_1"/>
<accession>R7TIQ7</accession>
<dbReference type="EMBL" id="AMQN01003007">
    <property type="status" value="NOT_ANNOTATED_CDS"/>
    <property type="molecule type" value="Genomic_DNA"/>
</dbReference>
<evidence type="ECO:0000313" key="4">
    <source>
        <dbReference type="Proteomes" id="UP000014760"/>
    </source>
</evidence>